<keyword evidence="2" id="KW-0472">Membrane</keyword>
<evidence type="ECO:0000256" key="1">
    <source>
        <dbReference type="SAM" id="MobiDB-lite"/>
    </source>
</evidence>
<evidence type="ECO:0000313" key="3">
    <source>
        <dbReference type="EMBL" id="MFI1459687.1"/>
    </source>
</evidence>
<protein>
    <submittedName>
        <fullName evidence="3">DUF3099 domain-containing protein</fullName>
    </submittedName>
</protein>
<keyword evidence="2" id="KW-1133">Transmembrane helix</keyword>
<dbReference type="Pfam" id="PF11298">
    <property type="entry name" value="DUF3099"/>
    <property type="match status" value="1"/>
</dbReference>
<dbReference type="Proteomes" id="UP001611263">
    <property type="component" value="Unassembled WGS sequence"/>
</dbReference>
<dbReference type="InterPro" id="IPR021449">
    <property type="entry name" value="DUF3099"/>
</dbReference>
<keyword evidence="4" id="KW-1185">Reference proteome</keyword>
<proteinExistence type="predicted"/>
<accession>A0ABW7TF83</accession>
<gene>
    <name evidence="3" type="ORF">ACH4WX_03070</name>
</gene>
<feature type="region of interest" description="Disordered" evidence="1">
    <location>
        <begin position="92"/>
        <end position="121"/>
    </location>
</feature>
<sequence>MGAPRPARPTRSSGYFPGDDAKHAALITEAAPSFEDQHRARVRRYTIIMAFRIPALILAGISYSVFGNALIAILIMAASVPLPWVAVLIANDRPPRDKNEPSRWDQPRTALEERRHDAIDG</sequence>
<reference evidence="3 4" key="1">
    <citation type="submission" date="2024-10" db="EMBL/GenBank/DDBJ databases">
        <title>The Natural Products Discovery Center: Release of the First 8490 Sequenced Strains for Exploring Actinobacteria Biosynthetic Diversity.</title>
        <authorList>
            <person name="Kalkreuter E."/>
            <person name="Kautsar S.A."/>
            <person name="Yang D."/>
            <person name="Bader C.D."/>
            <person name="Teijaro C.N."/>
            <person name="Fluegel L."/>
            <person name="Davis C.M."/>
            <person name="Simpson J.R."/>
            <person name="Lauterbach L."/>
            <person name="Steele A.D."/>
            <person name="Gui C."/>
            <person name="Meng S."/>
            <person name="Li G."/>
            <person name="Viehrig K."/>
            <person name="Ye F."/>
            <person name="Su P."/>
            <person name="Kiefer A.F."/>
            <person name="Nichols A."/>
            <person name="Cepeda A.J."/>
            <person name="Yan W."/>
            <person name="Fan B."/>
            <person name="Jiang Y."/>
            <person name="Adhikari A."/>
            <person name="Zheng C.-J."/>
            <person name="Schuster L."/>
            <person name="Cowan T.M."/>
            <person name="Smanski M.J."/>
            <person name="Chevrette M.G."/>
            <person name="De Carvalho L.P.S."/>
            <person name="Shen B."/>
        </authorList>
    </citation>
    <scope>NUCLEOTIDE SEQUENCE [LARGE SCALE GENOMIC DNA]</scope>
    <source>
        <strain evidence="3 4">NPDC020568</strain>
    </source>
</reference>
<keyword evidence="2" id="KW-0812">Transmembrane</keyword>
<evidence type="ECO:0000256" key="2">
    <source>
        <dbReference type="SAM" id="Phobius"/>
    </source>
</evidence>
<dbReference type="RefSeq" id="WP_033242247.1">
    <property type="nucleotide sequence ID" value="NZ_JBIRUQ010000001.1"/>
</dbReference>
<evidence type="ECO:0000313" key="4">
    <source>
        <dbReference type="Proteomes" id="UP001611263"/>
    </source>
</evidence>
<feature type="transmembrane region" description="Helical" evidence="2">
    <location>
        <begin position="45"/>
        <end position="63"/>
    </location>
</feature>
<dbReference type="EMBL" id="JBIRUQ010000001">
    <property type="protein sequence ID" value="MFI1459687.1"/>
    <property type="molecule type" value="Genomic_DNA"/>
</dbReference>
<comment type="caution">
    <text evidence="3">The sequence shown here is derived from an EMBL/GenBank/DDBJ whole genome shotgun (WGS) entry which is preliminary data.</text>
</comment>
<feature type="transmembrane region" description="Helical" evidence="2">
    <location>
        <begin position="69"/>
        <end position="90"/>
    </location>
</feature>
<feature type="compositionally biased region" description="Basic and acidic residues" evidence="1">
    <location>
        <begin position="93"/>
        <end position="121"/>
    </location>
</feature>
<name>A0ABW7TF83_9NOCA</name>
<organism evidence="3 4">
    <name type="scientific">Nocardia carnea</name>
    <dbReference type="NCBI Taxonomy" id="37328"/>
    <lineage>
        <taxon>Bacteria</taxon>
        <taxon>Bacillati</taxon>
        <taxon>Actinomycetota</taxon>
        <taxon>Actinomycetes</taxon>
        <taxon>Mycobacteriales</taxon>
        <taxon>Nocardiaceae</taxon>
        <taxon>Nocardia</taxon>
    </lineage>
</organism>